<dbReference type="CDD" id="cd06170">
    <property type="entry name" value="LuxR_C_like"/>
    <property type="match status" value="1"/>
</dbReference>
<evidence type="ECO:0000256" key="2">
    <source>
        <dbReference type="ARBA" id="ARBA00023125"/>
    </source>
</evidence>
<dbReference type="GO" id="GO:0006355">
    <property type="term" value="P:regulation of DNA-templated transcription"/>
    <property type="evidence" value="ECO:0007669"/>
    <property type="project" value="InterPro"/>
</dbReference>
<organism evidence="5 6">
    <name type="scientific">Ktedonosporobacter rubrisoli</name>
    <dbReference type="NCBI Taxonomy" id="2509675"/>
    <lineage>
        <taxon>Bacteria</taxon>
        <taxon>Bacillati</taxon>
        <taxon>Chloroflexota</taxon>
        <taxon>Ktedonobacteria</taxon>
        <taxon>Ktedonobacterales</taxon>
        <taxon>Ktedonosporobacteraceae</taxon>
        <taxon>Ktedonosporobacter</taxon>
    </lineage>
</organism>
<keyword evidence="6" id="KW-1185">Reference proteome</keyword>
<dbReference type="InterPro" id="IPR036388">
    <property type="entry name" value="WH-like_DNA-bd_sf"/>
</dbReference>
<dbReference type="Gene3D" id="1.25.40.10">
    <property type="entry name" value="Tetratricopeptide repeat domain"/>
    <property type="match status" value="1"/>
</dbReference>
<feature type="domain" description="HTH luxR-type" evidence="4">
    <location>
        <begin position="999"/>
        <end position="1064"/>
    </location>
</feature>
<dbReference type="OrthoDB" id="135557at2"/>
<dbReference type="KEGG" id="kbs:EPA93_01640"/>
<dbReference type="InterPro" id="IPR011990">
    <property type="entry name" value="TPR-like_helical_dom_sf"/>
</dbReference>
<name>A0A4P6JIM2_KTERU</name>
<keyword evidence="3" id="KW-0804">Transcription</keyword>
<evidence type="ECO:0000313" key="5">
    <source>
        <dbReference type="EMBL" id="QBD74762.1"/>
    </source>
</evidence>
<evidence type="ECO:0000313" key="6">
    <source>
        <dbReference type="Proteomes" id="UP000290365"/>
    </source>
</evidence>
<accession>A0A4P6JIM2</accession>
<proteinExistence type="predicted"/>
<keyword evidence="1" id="KW-0805">Transcription regulation</keyword>
<dbReference type="InterPro" id="IPR016032">
    <property type="entry name" value="Sig_transdc_resp-reg_C-effctor"/>
</dbReference>
<dbReference type="SMART" id="SM00421">
    <property type="entry name" value="HTH_LUXR"/>
    <property type="match status" value="1"/>
</dbReference>
<evidence type="ECO:0000256" key="1">
    <source>
        <dbReference type="ARBA" id="ARBA00023015"/>
    </source>
</evidence>
<sequence length="1066" mass="120060">MPKRTTHLHLLRWSQQEQRYIITFGTLTLDSGIISVDQAWQKWLDMLTSFAFEGRAGVHCTIRKERLRRGDAYWYAYRSFQGHTKKRYLGRTAHLSLDRLEEISARLGAEDKQVPLRSLATQPALTSEYPARASVPFSFLETKLRPPRLQPLLVSRPHLLTLLDAGQRQKLTLVQAPAGYGKTTLIASWIARRQGYPAAWLSLDHGDNDPIRFWSSLITACRVFHPDLGQAAQEHLSLSAQMPFASSSLEAALTSWLNELARMKLSAVLILDDYHLIEKEAIHETLTFFIEHLPANMHVIILTRSEPPLPLVRWRASGNLQEVQSSFLRFSPEETRIFLQQVLPHALSEETIHALHAQLDGWAAGLRLFALSLQSQGTPQAATGTLAQLNSRFAANRPHRFIQEYFLSEVLAMQPAPLQLFLLQTSILNCLTGALCEAVTGMQDGAGLLEQAYRSGFFIEALEVPDLWYRHHPLFAEILREEAARRLGKEVLQHLSIVASYWYEAHAMPIEAIEAALSAQMFELAISLIVEMENEARFAEHYTMRGWLEQLPGPLLELHPRLCFRLAQALLFTEDRDGSPLNIESVEDLLLLAEKGWRLEEDWQHLGILYAFRATLTARQGLLAPAAAYAHQALTFLPLTSEQSVSSSLPSSIRQAEWIDWRLGCLMAIGVEAIHKGSFEQAYQIFLDAYTRSTASKNKVFVRPFRTKLADICVALGDLHQAASYYEQTLAETSNQDEKGEDIVHIDSLHGLARLAYEWNDLARAKQLLHAASTCRYRGHFLPLEEESRTKGELLSAQVLHAGGEVARALASLSTLFTRLQASAAPNVRQFIPDVLLLQAQFQLRDGDLLAATRTLNTLTATQELSVLQHQTLQLLQARLRLLQDGTQNIIPLLALLLTSARAARYLMRATEIQLLIALTYFACQQEQEAHQQLYEVLREARNAGYVRLFLSEGATFVALLRSLLPSITEQPVYTYARTILQQFLSSLPTQGKNLDGRASSLLSTLSLQEQRVLTLLIAGRSNPQIAQELVVSVNTIKAHVKNIYRKLGVANRMEASELARREKLR</sequence>
<dbReference type="PROSITE" id="PS50043">
    <property type="entry name" value="HTH_LUXR_2"/>
    <property type="match status" value="1"/>
</dbReference>
<dbReference type="RefSeq" id="WP_129885361.1">
    <property type="nucleotide sequence ID" value="NZ_CP035758.1"/>
</dbReference>
<dbReference type="SUPFAM" id="SSF48452">
    <property type="entry name" value="TPR-like"/>
    <property type="match status" value="1"/>
</dbReference>
<dbReference type="PANTHER" id="PTHR44688">
    <property type="entry name" value="DNA-BINDING TRANSCRIPTIONAL ACTIVATOR DEVR_DOSR"/>
    <property type="match status" value="1"/>
</dbReference>
<dbReference type="Gene3D" id="3.40.50.300">
    <property type="entry name" value="P-loop containing nucleotide triphosphate hydrolases"/>
    <property type="match status" value="1"/>
</dbReference>
<dbReference type="InterPro" id="IPR059106">
    <property type="entry name" value="WHD_MalT"/>
</dbReference>
<dbReference type="Gene3D" id="1.10.10.10">
    <property type="entry name" value="Winged helix-like DNA-binding domain superfamily/Winged helix DNA-binding domain"/>
    <property type="match status" value="1"/>
</dbReference>
<dbReference type="InterPro" id="IPR027417">
    <property type="entry name" value="P-loop_NTPase"/>
</dbReference>
<keyword evidence="2" id="KW-0238">DNA-binding</keyword>
<protein>
    <recommendedName>
        <fullName evidence="4">HTH luxR-type domain-containing protein</fullName>
    </recommendedName>
</protein>
<gene>
    <name evidence="5" type="ORF">EPA93_01640</name>
</gene>
<dbReference type="Proteomes" id="UP000290365">
    <property type="component" value="Chromosome"/>
</dbReference>
<dbReference type="Pfam" id="PF00196">
    <property type="entry name" value="GerE"/>
    <property type="match status" value="1"/>
</dbReference>
<dbReference type="InterPro" id="IPR041617">
    <property type="entry name" value="TPR_MalT"/>
</dbReference>
<dbReference type="SUPFAM" id="SSF46894">
    <property type="entry name" value="C-terminal effector domain of the bipartite response regulators"/>
    <property type="match status" value="1"/>
</dbReference>
<evidence type="ECO:0000256" key="3">
    <source>
        <dbReference type="ARBA" id="ARBA00023163"/>
    </source>
</evidence>
<dbReference type="GO" id="GO:0003677">
    <property type="term" value="F:DNA binding"/>
    <property type="evidence" value="ECO:0007669"/>
    <property type="project" value="UniProtKB-KW"/>
</dbReference>
<evidence type="ECO:0000259" key="4">
    <source>
        <dbReference type="PROSITE" id="PS50043"/>
    </source>
</evidence>
<dbReference type="AlphaFoldDB" id="A0A4P6JIM2"/>
<dbReference type="Pfam" id="PF17874">
    <property type="entry name" value="TPR_MalT"/>
    <property type="match status" value="1"/>
</dbReference>
<dbReference type="InterPro" id="IPR000792">
    <property type="entry name" value="Tscrpt_reg_LuxR_C"/>
</dbReference>
<reference evidence="5 6" key="1">
    <citation type="submission" date="2019-01" db="EMBL/GenBank/DDBJ databases">
        <title>Ktedonosporobacter rubrisoli SCAWS-G2.</title>
        <authorList>
            <person name="Huang Y."/>
            <person name="Yan B."/>
        </authorList>
    </citation>
    <scope>NUCLEOTIDE SEQUENCE [LARGE SCALE GENOMIC DNA]</scope>
    <source>
        <strain evidence="5 6">SCAWS-G2</strain>
    </source>
</reference>
<dbReference type="EMBL" id="CP035758">
    <property type="protein sequence ID" value="QBD74762.1"/>
    <property type="molecule type" value="Genomic_DNA"/>
</dbReference>
<dbReference type="PANTHER" id="PTHR44688:SF16">
    <property type="entry name" value="DNA-BINDING TRANSCRIPTIONAL ACTIVATOR DEVR_DOSR"/>
    <property type="match status" value="1"/>
</dbReference>
<dbReference type="SUPFAM" id="SSF52540">
    <property type="entry name" value="P-loop containing nucleoside triphosphate hydrolases"/>
    <property type="match status" value="1"/>
</dbReference>
<dbReference type="PROSITE" id="PS00622">
    <property type="entry name" value="HTH_LUXR_1"/>
    <property type="match status" value="1"/>
</dbReference>
<dbReference type="Pfam" id="PF25873">
    <property type="entry name" value="WHD_MalT"/>
    <property type="match status" value="1"/>
</dbReference>
<dbReference type="PRINTS" id="PR00038">
    <property type="entry name" value="HTHLUXR"/>
</dbReference>